<keyword evidence="6 9" id="KW-0238">DNA-binding</keyword>
<dbReference type="PROSITE" id="PS50023">
    <property type="entry name" value="LIM_DOMAIN_2"/>
    <property type="match status" value="2"/>
</dbReference>
<keyword evidence="5 10" id="KW-0440">LIM domain</keyword>
<keyword evidence="15" id="KW-1185">Reference proteome</keyword>
<dbReference type="GeneID" id="110975739"/>
<evidence type="ECO:0000256" key="5">
    <source>
        <dbReference type="ARBA" id="ARBA00023038"/>
    </source>
</evidence>
<dbReference type="KEGG" id="aplc:110975739"/>
<dbReference type="PANTHER" id="PTHR24208">
    <property type="entry name" value="LIM/HOMEOBOX PROTEIN LHX"/>
    <property type="match status" value="1"/>
</dbReference>
<dbReference type="OMA" id="DSYFNAI"/>
<evidence type="ECO:0000256" key="10">
    <source>
        <dbReference type="PROSITE-ProRule" id="PRU00125"/>
    </source>
</evidence>
<evidence type="ECO:0000256" key="12">
    <source>
        <dbReference type="SAM" id="MobiDB-lite"/>
    </source>
</evidence>
<dbReference type="SUPFAM" id="SSF57716">
    <property type="entry name" value="Glucocorticoid receptor-like (DNA-binding domain)"/>
    <property type="match status" value="2"/>
</dbReference>
<evidence type="ECO:0000256" key="9">
    <source>
        <dbReference type="PROSITE-ProRule" id="PRU00108"/>
    </source>
</evidence>
<dbReference type="GO" id="GO:0000977">
    <property type="term" value="F:RNA polymerase II transcription regulatory region sequence-specific DNA binding"/>
    <property type="evidence" value="ECO:0007669"/>
    <property type="project" value="TreeGrafter"/>
</dbReference>
<keyword evidence="8 9" id="KW-0539">Nucleus</keyword>
<dbReference type="OrthoDB" id="6159439at2759"/>
<dbReference type="Gene3D" id="1.10.10.60">
    <property type="entry name" value="Homeodomain-like"/>
    <property type="match status" value="1"/>
</dbReference>
<dbReference type="PROSITE" id="PS50071">
    <property type="entry name" value="HOMEOBOX_2"/>
    <property type="match status" value="1"/>
</dbReference>
<dbReference type="PROSITE" id="PS00478">
    <property type="entry name" value="LIM_DOMAIN_1"/>
    <property type="match status" value="2"/>
</dbReference>
<dbReference type="InterPro" id="IPR001781">
    <property type="entry name" value="Znf_LIM"/>
</dbReference>
<dbReference type="RefSeq" id="XP_022084180.1">
    <property type="nucleotide sequence ID" value="XM_022228488.1"/>
</dbReference>
<keyword evidence="3" id="KW-0677">Repeat</keyword>
<dbReference type="InterPro" id="IPR017970">
    <property type="entry name" value="Homeobox_CS"/>
</dbReference>
<dbReference type="PANTHER" id="PTHR24208:SF166">
    <property type="entry name" value="LIM HOMEOBOX TRANSCRIPTION FACTOR 1 ALPHA, ISOFORM B"/>
    <property type="match status" value="1"/>
</dbReference>
<feature type="region of interest" description="Disordered" evidence="12">
    <location>
        <begin position="150"/>
        <end position="173"/>
    </location>
</feature>
<feature type="domain" description="Homeobox" evidence="14">
    <location>
        <begin position="164"/>
        <end position="224"/>
    </location>
</feature>
<dbReference type="GO" id="GO:0030182">
    <property type="term" value="P:neuron differentiation"/>
    <property type="evidence" value="ECO:0007669"/>
    <property type="project" value="TreeGrafter"/>
</dbReference>
<name>A0A8B7XVW5_ACAPL</name>
<dbReference type="Pfam" id="PF00046">
    <property type="entry name" value="Homeodomain"/>
    <property type="match status" value="1"/>
</dbReference>
<dbReference type="PROSITE" id="PS00027">
    <property type="entry name" value="HOMEOBOX_1"/>
    <property type="match status" value="1"/>
</dbReference>
<feature type="domain" description="LIM zinc-binding" evidence="13">
    <location>
        <begin position="28"/>
        <end position="86"/>
    </location>
</feature>
<evidence type="ECO:0000259" key="14">
    <source>
        <dbReference type="PROSITE" id="PS50071"/>
    </source>
</evidence>
<evidence type="ECO:0000256" key="3">
    <source>
        <dbReference type="ARBA" id="ARBA00022737"/>
    </source>
</evidence>
<evidence type="ECO:0000256" key="2">
    <source>
        <dbReference type="ARBA" id="ARBA00022723"/>
    </source>
</evidence>
<feature type="compositionally biased region" description="Basic and acidic residues" evidence="12">
    <location>
        <begin position="153"/>
        <end position="164"/>
    </location>
</feature>
<keyword evidence="2 10" id="KW-0479">Metal-binding</keyword>
<evidence type="ECO:0000256" key="4">
    <source>
        <dbReference type="ARBA" id="ARBA00022833"/>
    </source>
</evidence>
<dbReference type="GO" id="GO:0000981">
    <property type="term" value="F:DNA-binding transcription factor activity, RNA polymerase II-specific"/>
    <property type="evidence" value="ECO:0007669"/>
    <property type="project" value="InterPro"/>
</dbReference>
<dbReference type="InterPro" id="IPR009057">
    <property type="entry name" value="Homeodomain-like_sf"/>
</dbReference>
<feature type="compositionally biased region" description="Pro residues" evidence="12">
    <location>
        <begin position="292"/>
        <end position="303"/>
    </location>
</feature>
<comment type="subcellular location">
    <subcellularLocation>
        <location evidence="1 9 11">Nucleus</location>
    </subcellularLocation>
</comment>
<reference evidence="16" key="1">
    <citation type="submission" date="2025-08" db="UniProtKB">
        <authorList>
            <consortium name="RefSeq"/>
        </authorList>
    </citation>
    <scope>IDENTIFICATION</scope>
</reference>
<evidence type="ECO:0000256" key="6">
    <source>
        <dbReference type="ARBA" id="ARBA00023125"/>
    </source>
</evidence>
<dbReference type="FunFam" id="2.10.110.10:FF:000136">
    <property type="entry name" value="LIM domain family"/>
    <property type="match status" value="1"/>
</dbReference>
<dbReference type="Pfam" id="PF00412">
    <property type="entry name" value="LIM"/>
    <property type="match status" value="2"/>
</dbReference>
<dbReference type="InterPro" id="IPR001356">
    <property type="entry name" value="HD"/>
</dbReference>
<dbReference type="FunFam" id="2.10.110.10:FF:000006">
    <property type="entry name" value="LIM homeobox transcription factor 1-beta"/>
    <property type="match status" value="1"/>
</dbReference>
<dbReference type="CDD" id="cd09371">
    <property type="entry name" value="LIM1_Lmx1b"/>
    <property type="match status" value="1"/>
</dbReference>
<sequence length="393" mass="44478">MDMKLEQAIITGPECKHLPMGIGRTSKEVCAGCARPIEDRYLMKVMDHCWHEHCLQCCVCHSPLSHSCFARDRKLYCKLDYEKLFGTKCNSCLQSIPSSELVMRALSNVYHLRCFTCVICRQQLKKGDEFVLKENRLYCKDDYTKEQSTIEQKVSRKETSDGRKGPKRPRTILTTQQRRAFKASFEVSSKPCRKVRESLAAETGLSVRVVQVWFQNQRAKMKKLARKNMTEQEAAAQRRSGQNRHRRNKDKNDDSDSDDSTCVKMDDDDDDFSFDDLSNHEFDMGHSVTPHMTPPTADPPPYPESSMSLSVPPPQGMASTSPMYTHDHMFLADGPPPIDSGIDDDLVSTSQGTSLHSSGSECEGNGLVHHSISISNPIDKLYSMQDSYFNAIE</sequence>
<feature type="region of interest" description="Disordered" evidence="12">
    <location>
        <begin position="223"/>
        <end position="317"/>
    </location>
</feature>
<dbReference type="SMART" id="SM00132">
    <property type="entry name" value="LIM"/>
    <property type="match status" value="2"/>
</dbReference>
<feature type="DNA-binding region" description="Homeobox" evidence="9">
    <location>
        <begin position="166"/>
        <end position="225"/>
    </location>
</feature>
<keyword evidence="4 10" id="KW-0862">Zinc</keyword>
<evidence type="ECO:0000256" key="8">
    <source>
        <dbReference type="ARBA" id="ARBA00023242"/>
    </source>
</evidence>
<dbReference type="GO" id="GO:0005634">
    <property type="term" value="C:nucleus"/>
    <property type="evidence" value="ECO:0007669"/>
    <property type="project" value="UniProtKB-SubCell"/>
</dbReference>
<evidence type="ECO:0000313" key="16">
    <source>
        <dbReference type="RefSeq" id="XP_022084180.1"/>
    </source>
</evidence>
<evidence type="ECO:0000256" key="1">
    <source>
        <dbReference type="ARBA" id="ARBA00004123"/>
    </source>
</evidence>
<dbReference type="FunFam" id="1.10.10.60:FF:000330">
    <property type="entry name" value="LIM homeobox transcription factor 1 alpha"/>
    <property type="match status" value="1"/>
</dbReference>
<gene>
    <name evidence="16" type="primary">LOC110975739</name>
</gene>
<feature type="domain" description="LIM zinc-binding" evidence="13">
    <location>
        <begin position="87"/>
        <end position="149"/>
    </location>
</feature>
<dbReference type="InterPro" id="IPR050453">
    <property type="entry name" value="LIM_Homeobox_TF"/>
</dbReference>
<dbReference type="AlphaFoldDB" id="A0A8B7XVW5"/>
<proteinExistence type="predicted"/>
<dbReference type="GO" id="GO:0046872">
    <property type="term" value="F:metal ion binding"/>
    <property type="evidence" value="ECO:0007669"/>
    <property type="project" value="UniProtKB-KW"/>
</dbReference>
<dbReference type="Proteomes" id="UP000694845">
    <property type="component" value="Unplaced"/>
</dbReference>
<dbReference type="Gene3D" id="2.10.110.10">
    <property type="entry name" value="Cysteine Rich Protein"/>
    <property type="match status" value="2"/>
</dbReference>
<organism evidence="15 16">
    <name type="scientific">Acanthaster planci</name>
    <name type="common">Crown-of-thorns starfish</name>
    <dbReference type="NCBI Taxonomy" id="133434"/>
    <lineage>
        <taxon>Eukaryota</taxon>
        <taxon>Metazoa</taxon>
        <taxon>Echinodermata</taxon>
        <taxon>Eleutherozoa</taxon>
        <taxon>Asterozoa</taxon>
        <taxon>Asteroidea</taxon>
        <taxon>Valvatacea</taxon>
        <taxon>Valvatida</taxon>
        <taxon>Acanthasteridae</taxon>
        <taxon>Acanthaster</taxon>
    </lineage>
</organism>
<evidence type="ECO:0000313" key="15">
    <source>
        <dbReference type="Proteomes" id="UP000694845"/>
    </source>
</evidence>
<dbReference type="SUPFAM" id="SSF46689">
    <property type="entry name" value="Homeodomain-like"/>
    <property type="match status" value="1"/>
</dbReference>
<evidence type="ECO:0000259" key="13">
    <source>
        <dbReference type="PROSITE" id="PS50023"/>
    </source>
</evidence>
<dbReference type="SMART" id="SM00389">
    <property type="entry name" value="HOX"/>
    <property type="match status" value="1"/>
</dbReference>
<keyword evidence="7 9" id="KW-0371">Homeobox</keyword>
<evidence type="ECO:0000256" key="7">
    <source>
        <dbReference type="ARBA" id="ARBA00023155"/>
    </source>
</evidence>
<evidence type="ECO:0000256" key="11">
    <source>
        <dbReference type="RuleBase" id="RU000682"/>
    </source>
</evidence>
<accession>A0A8B7XVW5</accession>
<protein>
    <submittedName>
        <fullName evidence="16">LIM homeobox transcription factor 1-beta-like</fullName>
    </submittedName>
</protein>
<dbReference type="CDD" id="cd00086">
    <property type="entry name" value="homeodomain"/>
    <property type="match status" value="1"/>
</dbReference>